<feature type="compositionally biased region" description="Low complexity" evidence="1">
    <location>
        <begin position="133"/>
        <end position="148"/>
    </location>
</feature>
<feature type="region of interest" description="Disordered" evidence="1">
    <location>
        <begin position="61"/>
        <end position="293"/>
    </location>
</feature>
<organism evidence="2 3">
    <name type="scientific">Streptomyces niphimycinicus</name>
    <dbReference type="NCBI Taxonomy" id="2842201"/>
    <lineage>
        <taxon>Bacteria</taxon>
        <taxon>Bacillati</taxon>
        <taxon>Actinomycetota</taxon>
        <taxon>Actinomycetes</taxon>
        <taxon>Kitasatosporales</taxon>
        <taxon>Streptomycetaceae</taxon>
        <taxon>Streptomyces</taxon>
    </lineage>
</organism>
<keyword evidence="3" id="KW-1185">Reference proteome</keyword>
<feature type="non-terminal residue" evidence="2">
    <location>
        <position position="293"/>
    </location>
</feature>
<reference evidence="2 3" key="1">
    <citation type="submission" date="2021-06" db="EMBL/GenBank/DDBJ databases">
        <authorList>
            <person name="Pan X."/>
        </authorList>
    </citation>
    <scope>NUCLEOTIDE SEQUENCE [LARGE SCALE GENOMIC DNA]</scope>
    <source>
        <strain evidence="2 3">4503</strain>
    </source>
</reference>
<dbReference type="EMBL" id="JAHLEM010001288">
    <property type="protein sequence ID" value="MBU3871777.1"/>
    <property type="molecule type" value="Genomic_DNA"/>
</dbReference>
<comment type="caution">
    <text evidence="2">The sequence shown here is derived from an EMBL/GenBank/DDBJ whole genome shotgun (WGS) entry which is preliminary data.</text>
</comment>
<evidence type="ECO:0000256" key="1">
    <source>
        <dbReference type="SAM" id="MobiDB-lite"/>
    </source>
</evidence>
<evidence type="ECO:0000313" key="2">
    <source>
        <dbReference type="EMBL" id="MBU3871777.1"/>
    </source>
</evidence>
<protein>
    <submittedName>
        <fullName evidence="2">Uncharacterized protein</fullName>
    </submittedName>
</protein>
<feature type="non-terminal residue" evidence="2">
    <location>
        <position position="1"/>
    </location>
</feature>
<dbReference type="Proteomes" id="UP000720508">
    <property type="component" value="Unassembled WGS sequence"/>
</dbReference>
<sequence length="293" mass="29347">DARAAGGVTVRIPDAGAARRRGTRALPTDSDRAGWITVRVDEEDADDIGLSQLPAAFRASTRTIPLDAEPAPPDHAYAFEEPPADTREHFPGTGGAAAGVEYGQPHVGPAHEARPGARAKGAHAPASDGLPDIGPVGEAGPAEPIGGAASVGDRPTGGDPARGDGVSAPRAFGEPRQMGQVTGGVEEAQGSSAATGDGLPGIGPVGEAGTAQHMVGAAASVDDRLPYAGPVGGAEETRSDWQGAAPVEDAEAGPERAHRRRPLAAESRPAGRVTVRIDEAEDAPLGDGGPCPD</sequence>
<name>A0ABS6CXR7_9ACTN</name>
<accession>A0ABS6CXR7</accession>
<evidence type="ECO:0000313" key="3">
    <source>
        <dbReference type="Proteomes" id="UP000720508"/>
    </source>
</evidence>
<proteinExistence type="predicted"/>
<gene>
    <name evidence="2" type="ORF">KN815_49380</name>
</gene>